<dbReference type="OrthoDB" id="244344at2"/>
<accession>D5SYT4</accession>
<dbReference type="Pfam" id="PF13899">
    <property type="entry name" value="Thioredoxin_7"/>
    <property type="match status" value="1"/>
</dbReference>
<dbReference type="SMR" id="D5SYT4"/>
<sequence length="357" mass="39757">MLSSCLHCSSQDSQSHFCSNPIVAFQKGLRSMGLVLLIFITTQSAWAQYPQGGHPQGGQGSVWLGSYNTALQEASRTNKPVLLHFSATWCGPCQQMERGVFPHPQVQQLLRTSVAAVKVDSDQNPQLVQQYGVRGLPADVMIDPRNGKVLLHSENYLDVGAYTSMIGGVAQKYSMSLAQAAPAQRMQNKVPATLPGNQNFERKSAPSQSMANADDVGLDGFSPVALQRARQWMRGDSRFAWDHQGITYFMATEQELADFKLTPEQFAPKLLGCDPVVLWDTTKAVSGSTQFAAFYDDSLFLFVSRESRDRFKENPRRYMRTEQVLRRTDVQRLVQALPDESSESTRQAENPAKTEVR</sequence>
<dbReference type="KEGG" id="plm:Plim_2038"/>
<evidence type="ECO:0000259" key="4">
    <source>
        <dbReference type="PROSITE" id="PS51352"/>
    </source>
</evidence>
<dbReference type="PROSITE" id="PS51352">
    <property type="entry name" value="THIOREDOXIN_2"/>
    <property type="match status" value="1"/>
</dbReference>
<evidence type="ECO:0000256" key="2">
    <source>
        <dbReference type="ARBA" id="ARBA00023284"/>
    </source>
</evidence>
<evidence type="ECO:0000256" key="1">
    <source>
        <dbReference type="ARBA" id="ARBA00022729"/>
    </source>
</evidence>
<keyword evidence="1" id="KW-0732">Signal</keyword>
<gene>
    <name evidence="5" type="ordered locus">Plim_2038</name>
</gene>
<organism evidence="5 6">
    <name type="scientific">Planctopirus limnophila (strain ATCC 43296 / DSM 3776 / IFAM 1008 / Mu 290)</name>
    <name type="common">Planctomyces limnophilus</name>
    <dbReference type="NCBI Taxonomy" id="521674"/>
    <lineage>
        <taxon>Bacteria</taxon>
        <taxon>Pseudomonadati</taxon>
        <taxon>Planctomycetota</taxon>
        <taxon>Planctomycetia</taxon>
        <taxon>Planctomycetales</taxon>
        <taxon>Planctomycetaceae</taxon>
        <taxon>Planctopirus</taxon>
    </lineage>
</organism>
<dbReference type="Proteomes" id="UP000002220">
    <property type="component" value="Chromosome"/>
</dbReference>
<evidence type="ECO:0000313" key="5">
    <source>
        <dbReference type="EMBL" id="ADG67866.1"/>
    </source>
</evidence>
<dbReference type="eggNOG" id="COG1331">
    <property type="taxonomic scope" value="Bacteria"/>
</dbReference>
<dbReference type="InterPro" id="IPR013766">
    <property type="entry name" value="Thioredoxin_domain"/>
</dbReference>
<dbReference type="SUPFAM" id="SSF52833">
    <property type="entry name" value="Thioredoxin-like"/>
    <property type="match status" value="1"/>
</dbReference>
<dbReference type="AlphaFoldDB" id="D5SYT4"/>
<name>D5SYT4_PLAL2</name>
<dbReference type="PROSITE" id="PS00194">
    <property type="entry name" value="THIOREDOXIN_1"/>
    <property type="match status" value="1"/>
</dbReference>
<dbReference type="EMBL" id="CP001744">
    <property type="protein sequence ID" value="ADG67866.1"/>
    <property type="molecule type" value="Genomic_DNA"/>
</dbReference>
<dbReference type="eggNOG" id="COG3350">
    <property type="taxonomic scope" value="Bacteria"/>
</dbReference>
<protein>
    <submittedName>
        <fullName evidence="5">Thioredoxin domain protein</fullName>
    </submittedName>
</protein>
<dbReference type="STRING" id="521674.Plim_2038"/>
<feature type="domain" description="Thioredoxin" evidence="4">
    <location>
        <begin position="43"/>
        <end position="171"/>
    </location>
</feature>
<evidence type="ECO:0000256" key="3">
    <source>
        <dbReference type="SAM" id="MobiDB-lite"/>
    </source>
</evidence>
<dbReference type="InterPro" id="IPR051099">
    <property type="entry name" value="AGR/TXD"/>
</dbReference>
<dbReference type="InterPro" id="IPR036249">
    <property type="entry name" value="Thioredoxin-like_sf"/>
</dbReference>
<dbReference type="Gene3D" id="3.40.30.10">
    <property type="entry name" value="Glutaredoxin"/>
    <property type="match status" value="1"/>
</dbReference>
<evidence type="ECO:0000313" key="6">
    <source>
        <dbReference type="Proteomes" id="UP000002220"/>
    </source>
</evidence>
<keyword evidence="6" id="KW-1185">Reference proteome</keyword>
<dbReference type="HOGENOM" id="CLU_818601_0_0_0"/>
<feature type="region of interest" description="Disordered" evidence="3">
    <location>
        <begin position="335"/>
        <end position="357"/>
    </location>
</feature>
<dbReference type="PANTHER" id="PTHR15337:SF11">
    <property type="entry name" value="THIOREDOXIN DOMAIN-CONTAINING PROTEIN"/>
    <property type="match status" value="1"/>
</dbReference>
<dbReference type="PANTHER" id="PTHR15337">
    <property type="entry name" value="ANTERIOR GRADIENT PROTEIN-RELATED"/>
    <property type="match status" value="1"/>
</dbReference>
<dbReference type="InterPro" id="IPR017937">
    <property type="entry name" value="Thioredoxin_CS"/>
</dbReference>
<proteinExistence type="predicted"/>
<reference evidence="5 6" key="1">
    <citation type="journal article" date="2010" name="Stand. Genomic Sci.">
        <title>Complete genome sequence of Planctomyces limnophilus type strain (Mu 290).</title>
        <authorList>
            <person name="Labutti K."/>
            <person name="Sikorski J."/>
            <person name="Schneider S."/>
            <person name="Nolan M."/>
            <person name="Lucas S."/>
            <person name="Glavina Del Rio T."/>
            <person name="Tice H."/>
            <person name="Cheng J.F."/>
            <person name="Goodwin L."/>
            <person name="Pitluck S."/>
            <person name="Liolios K."/>
            <person name="Ivanova N."/>
            <person name="Mavromatis K."/>
            <person name="Mikhailova N."/>
            <person name="Pati A."/>
            <person name="Chen A."/>
            <person name="Palaniappan K."/>
            <person name="Land M."/>
            <person name="Hauser L."/>
            <person name="Chang Y.J."/>
            <person name="Jeffries C.D."/>
            <person name="Tindall B.J."/>
            <person name="Rohde M."/>
            <person name="Goker M."/>
            <person name="Woyke T."/>
            <person name="Bristow J."/>
            <person name="Eisen J.A."/>
            <person name="Markowitz V."/>
            <person name="Hugenholtz P."/>
            <person name="Kyrpides N.C."/>
            <person name="Klenk H.P."/>
            <person name="Lapidus A."/>
        </authorList>
    </citation>
    <scope>NUCLEOTIDE SEQUENCE [LARGE SCALE GENOMIC DNA]</scope>
    <source>
        <strain evidence="6">ATCC 43296 / DSM 3776 / IFAM 1008 / 290</strain>
    </source>
</reference>
<keyword evidence="2" id="KW-0676">Redox-active center</keyword>